<feature type="repeat" description="WD" evidence="3">
    <location>
        <begin position="398"/>
        <end position="438"/>
    </location>
</feature>
<dbReference type="PROSITE" id="PS50294">
    <property type="entry name" value="WD_REPEATS_REGION"/>
    <property type="match status" value="3"/>
</dbReference>
<feature type="repeat" description="WD" evidence="3">
    <location>
        <begin position="319"/>
        <end position="352"/>
    </location>
</feature>
<protein>
    <submittedName>
        <fullName evidence="5">WD40 repeat-like protein</fullName>
    </submittedName>
</protein>
<evidence type="ECO:0000256" key="3">
    <source>
        <dbReference type="PROSITE-ProRule" id="PRU00221"/>
    </source>
</evidence>
<dbReference type="SMART" id="SM00320">
    <property type="entry name" value="WD40"/>
    <property type="match status" value="4"/>
</dbReference>
<sequence>MASTQRHYQLLPVISLAAKIFTEATSSVANCHQRPPASPASATPSSVPACSRRTHIRTSDSSSNCNFRNCPGDVLASAMSLASPARSKEAPSTPKKGFFSKILRRGSQRSSRRSPTAATPESVERASRTSTSPSPITNLSISNREGSVVSSGSKRHSYLGFIDDDYSSLYDDDVGDVNIDSDTSSTASFGSPRVRNNSFDNAFDEYNEKIRFPTLNNSSTDQIDITAVPSNEDSPWAGLNPDTLEAPKYIKITKKNKHSPKAINNLFLAQELNTETDESTDKPTLDLSSSGEEDDADTPTSVNGNGNAQEPVREGQDPGKRNQGELFVLEFSRDGKYMAAAGRDSTIKIWKVISSPLGRLESKSTSPTGHTKSKKCRGKNNKIYDAAPVFHQKPYKILKGHTQSILTLDWSKNNFLLSGGMDRTVKLWHIEREECLQTFNHEDFVTCAKFHPNDDRFFLSGSLDNQVRLWSILESNIAYYKNLGDNILITALSVTPDGEFAIIGGFYGTVFALEVNGLHIRQRVDIKDRSIVHPFLHKNGNKITGIKIYETLLYNEKEETDPLVKWAYLISTNDSKIRLVRLTQKKLVTRFKGHANNSSSINASITDDNRYILSASEDHWCYVWENNNSIINNKLKQSVKDLLVEGKHHISDLQHKHKKYAKLIQDNKLMKKLLESDEQGEHISNENNSYSAFHAHSSKINAAIFAPESTKKLLELSDDVIFDLVKRYKACIEGLSSSEEHDRRCGEKKGSLKGLVEESNGNIIVTTDEYGAIRVFRQDSAHRIRKRLIGLNSRSQKNHSTEDLKGMNCDGHKPLKLELPAVKRLAKHGKSLSPSHDGYFHFKNKHRGNSKSSGFSSQDSKFGSVRSDNTLSSDRKTQLSHTLSTLILGDESVVPSRNLGGEIRLDMK</sequence>
<gene>
    <name evidence="5" type="ORF">CANTADRAFT_22982</name>
</gene>
<dbReference type="OrthoDB" id="1932312at2759"/>
<dbReference type="PANTHER" id="PTHR14221">
    <property type="entry name" value="WD REPEAT DOMAIN 44"/>
    <property type="match status" value="1"/>
</dbReference>
<reference evidence="6" key="1">
    <citation type="submission" date="2016-05" db="EMBL/GenBank/DDBJ databases">
        <title>Comparative genomics of biotechnologically important yeasts.</title>
        <authorList>
            <consortium name="DOE Joint Genome Institute"/>
            <person name="Riley R."/>
            <person name="Haridas S."/>
            <person name="Wolfe K.H."/>
            <person name="Lopes M.R."/>
            <person name="Hittinger C.T."/>
            <person name="Goker M."/>
            <person name="Salamov A."/>
            <person name="Wisecaver J."/>
            <person name="Long T.M."/>
            <person name="Aerts A.L."/>
            <person name="Barry K."/>
            <person name="Choi C."/>
            <person name="Clum A."/>
            <person name="Coughlan A.Y."/>
            <person name="Deshpande S."/>
            <person name="Douglass A.P."/>
            <person name="Hanson S.J."/>
            <person name="Klenk H.-P."/>
            <person name="Labutti K."/>
            <person name="Lapidus A."/>
            <person name="Lindquist E."/>
            <person name="Lipzen A."/>
            <person name="Meier-Kolthoff J.P."/>
            <person name="Ohm R.A."/>
            <person name="Otillar R.P."/>
            <person name="Pangilinan J."/>
            <person name="Peng Y."/>
            <person name="Rokas A."/>
            <person name="Rosa C.A."/>
            <person name="Scheuner C."/>
            <person name="Sibirny A.A."/>
            <person name="Slot J.C."/>
            <person name="Stielow J.B."/>
            <person name="Sun H."/>
            <person name="Kurtzman C.P."/>
            <person name="Blackwell M."/>
            <person name="Grigoriev I.V."/>
            <person name="Jeffries T.W."/>
        </authorList>
    </citation>
    <scope>NUCLEOTIDE SEQUENCE [LARGE SCALE GENOMIC DNA]</scope>
    <source>
        <strain evidence="6">NRRL Y-17324</strain>
    </source>
</reference>
<dbReference type="InterPro" id="IPR036322">
    <property type="entry name" value="WD40_repeat_dom_sf"/>
</dbReference>
<evidence type="ECO:0000313" key="5">
    <source>
        <dbReference type="EMBL" id="ODV77864.1"/>
    </source>
</evidence>
<evidence type="ECO:0000313" key="6">
    <source>
        <dbReference type="Proteomes" id="UP000094285"/>
    </source>
</evidence>
<feature type="region of interest" description="Disordered" evidence="4">
    <location>
        <begin position="83"/>
        <end position="151"/>
    </location>
</feature>
<dbReference type="InterPro" id="IPR001680">
    <property type="entry name" value="WD40_rpt"/>
</dbReference>
<feature type="region of interest" description="Disordered" evidence="4">
    <location>
        <begin position="830"/>
        <end position="876"/>
    </location>
</feature>
<feature type="region of interest" description="Disordered" evidence="4">
    <location>
        <begin position="274"/>
        <end position="322"/>
    </location>
</feature>
<evidence type="ECO:0000256" key="4">
    <source>
        <dbReference type="SAM" id="MobiDB-lite"/>
    </source>
</evidence>
<proteinExistence type="predicted"/>
<dbReference type="Pfam" id="PF00400">
    <property type="entry name" value="WD40"/>
    <property type="match status" value="4"/>
</dbReference>
<feature type="compositionally biased region" description="Basic and acidic residues" evidence="4">
    <location>
        <begin position="311"/>
        <end position="322"/>
    </location>
</feature>
<feature type="compositionally biased region" description="Low complexity" evidence="4">
    <location>
        <begin position="850"/>
        <end position="864"/>
    </location>
</feature>
<keyword evidence="1 3" id="KW-0853">WD repeat</keyword>
<evidence type="ECO:0000256" key="1">
    <source>
        <dbReference type="ARBA" id="ARBA00022574"/>
    </source>
</evidence>
<feature type="compositionally biased region" description="Polar residues" evidence="4">
    <location>
        <begin position="298"/>
        <end position="308"/>
    </location>
</feature>
<feature type="compositionally biased region" description="Polar residues" evidence="4">
    <location>
        <begin position="128"/>
        <end position="151"/>
    </location>
</feature>
<dbReference type="PROSITE" id="PS50082">
    <property type="entry name" value="WD_REPEATS_2"/>
    <property type="match status" value="3"/>
</dbReference>
<dbReference type="InterPro" id="IPR015943">
    <property type="entry name" value="WD40/YVTN_repeat-like_dom_sf"/>
</dbReference>
<accession>A0A1E4SEB6</accession>
<dbReference type="STRING" id="984487.A0A1E4SEB6"/>
<feature type="compositionally biased region" description="Basic residues" evidence="4">
    <location>
        <begin position="102"/>
        <end position="112"/>
    </location>
</feature>
<dbReference type="PANTHER" id="PTHR14221:SF0">
    <property type="entry name" value="WD REPEAT-CONTAINING PROTEIN 44"/>
    <property type="match status" value="1"/>
</dbReference>
<name>A0A1E4SEB6_9ASCO</name>
<dbReference type="SUPFAM" id="SSF50978">
    <property type="entry name" value="WD40 repeat-like"/>
    <property type="match status" value="1"/>
</dbReference>
<feature type="repeat" description="WD" evidence="3">
    <location>
        <begin position="438"/>
        <end position="480"/>
    </location>
</feature>
<organism evidence="5 6">
    <name type="scientific">Suhomyces tanzawaensis NRRL Y-17324</name>
    <dbReference type="NCBI Taxonomy" id="984487"/>
    <lineage>
        <taxon>Eukaryota</taxon>
        <taxon>Fungi</taxon>
        <taxon>Dikarya</taxon>
        <taxon>Ascomycota</taxon>
        <taxon>Saccharomycotina</taxon>
        <taxon>Pichiomycetes</taxon>
        <taxon>Debaryomycetaceae</taxon>
        <taxon>Suhomyces</taxon>
    </lineage>
</organism>
<evidence type="ECO:0000256" key="2">
    <source>
        <dbReference type="ARBA" id="ARBA00022737"/>
    </source>
</evidence>
<keyword evidence="6" id="KW-1185">Reference proteome</keyword>
<dbReference type="Proteomes" id="UP000094285">
    <property type="component" value="Unassembled WGS sequence"/>
</dbReference>
<dbReference type="PRINTS" id="PR00320">
    <property type="entry name" value="GPROTEINBRPT"/>
</dbReference>
<dbReference type="EMBL" id="KV453914">
    <property type="protein sequence ID" value="ODV77864.1"/>
    <property type="molecule type" value="Genomic_DNA"/>
</dbReference>
<feature type="compositionally biased region" description="Low complexity" evidence="4">
    <location>
        <begin position="39"/>
        <end position="51"/>
    </location>
</feature>
<feature type="region of interest" description="Disordered" evidence="4">
    <location>
        <begin position="32"/>
        <end position="63"/>
    </location>
</feature>
<dbReference type="AlphaFoldDB" id="A0A1E4SEB6"/>
<dbReference type="RefSeq" id="XP_020062986.1">
    <property type="nucleotide sequence ID" value="XM_020206899.1"/>
</dbReference>
<dbReference type="InterPro" id="IPR020472">
    <property type="entry name" value="WD40_PAC1"/>
</dbReference>
<dbReference type="GeneID" id="30981036"/>
<dbReference type="InterPro" id="IPR040324">
    <property type="entry name" value="WDR44/Dgr2"/>
</dbReference>
<dbReference type="Gene3D" id="2.130.10.10">
    <property type="entry name" value="YVTN repeat-like/Quinoprotein amine dehydrogenase"/>
    <property type="match status" value="1"/>
</dbReference>
<keyword evidence="2" id="KW-0677">Repeat</keyword>